<evidence type="ECO:0000313" key="3">
    <source>
        <dbReference type="Proteomes" id="UP000887560"/>
    </source>
</evidence>
<protein>
    <submittedName>
        <fullName evidence="4">Brinker DNA-binding domain-containing protein</fullName>
    </submittedName>
</protein>
<sequence>MSQNEVFINDSEGEASEKDEGPSKPKKIRRSFTIAKKLEVVDFAKNNSVHAASRNFKVDRKCVREWMEQEKGLLV</sequence>
<dbReference type="InterPro" id="IPR018586">
    <property type="entry name" value="Brinker_DNA-bd"/>
</dbReference>
<organism evidence="3 4">
    <name type="scientific">Meloidogyne floridensis</name>
    <dbReference type="NCBI Taxonomy" id="298350"/>
    <lineage>
        <taxon>Eukaryota</taxon>
        <taxon>Metazoa</taxon>
        <taxon>Ecdysozoa</taxon>
        <taxon>Nematoda</taxon>
        <taxon>Chromadorea</taxon>
        <taxon>Rhabditida</taxon>
        <taxon>Tylenchina</taxon>
        <taxon>Tylenchomorpha</taxon>
        <taxon>Tylenchoidea</taxon>
        <taxon>Meloidogynidae</taxon>
        <taxon>Meloidogyninae</taxon>
        <taxon>Meloidogyne</taxon>
    </lineage>
</organism>
<dbReference type="Gene3D" id="1.10.10.60">
    <property type="entry name" value="Homeodomain-like"/>
    <property type="match status" value="1"/>
</dbReference>
<feature type="domain" description="Brinker DNA-binding" evidence="2">
    <location>
        <begin position="29"/>
        <end position="70"/>
    </location>
</feature>
<reference evidence="4" key="1">
    <citation type="submission" date="2022-11" db="UniProtKB">
        <authorList>
            <consortium name="WormBaseParasite"/>
        </authorList>
    </citation>
    <scope>IDENTIFICATION</scope>
</reference>
<dbReference type="AlphaFoldDB" id="A0A915P831"/>
<feature type="region of interest" description="Disordered" evidence="1">
    <location>
        <begin position="1"/>
        <end position="28"/>
    </location>
</feature>
<dbReference type="WBParaSite" id="scf7180000423907.g11804">
    <property type="protein sequence ID" value="scf7180000423907.g11804"/>
    <property type="gene ID" value="scf7180000423907.g11804"/>
</dbReference>
<evidence type="ECO:0000259" key="2">
    <source>
        <dbReference type="Pfam" id="PF09607"/>
    </source>
</evidence>
<dbReference type="Pfam" id="PF09607">
    <property type="entry name" value="BrkDBD"/>
    <property type="match status" value="1"/>
</dbReference>
<name>A0A915P831_9BILA</name>
<dbReference type="Proteomes" id="UP000887560">
    <property type="component" value="Unplaced"/>
</dbReference>
<accession>A0A915P831</accession>
<evidence type="ECO:0000313" key="4">
    <source>
        <dbReference type="WBParaSite" id="scf7180000423907.g11804"/>
    </source>
</evidence>
<proteinExistence type="predicted"/>
<keyword evidence="3" id="KW-1185">Reference proteome</keyword>
<evidence type="ECO:0000256" key="1">
    <source>
        <dbReference type="SAM" id="MobiDB-lite"/>
    </source>
</evidence>